<evidence type="ECO:0000313" key="3">
    <source>
        <dbReference type="Proteomes" id="UP001516023"/>
    </source>
</evidence>
<feature type="region of interest" description="Disordered" evidence="1">
    <location>
        <begin position="127"/>
        <end position="159"/>
    </location>
</feature>
<gene>
    <name evidence="2" type="ORF">HJC23_004511</name>
</gene>
<comment type="caution">
    <text evidence="2">The sequence shown here is derived from an EMBL/GenBank/DDBJ whole genome shotgun (WGS) entry which is preliminary data.</text>
</comment>
<keyword evidence="3" id="KW-1185">Reference proteome</keyword>
<evidence type="ECO:0000313" key="2">
    <source>
        <dbReference type="EMBL" id="KAL3790881.1"/>
    </source>
</evidence>
<organism evidence="2 3">
    <name type="scientific">Cyclotella cryptica</name>
    <dbReference type="NCBI Taxonomy" id="29204"/>
    <lineage>
        <taxon>Eukaryota</taxon>
        <taxon>Sar</taxon>
        <taxon>Stramenopiles</taxon>
        <taxon>Ochrophyta</taxon>
        <taxon>Bacillariophyta</taxon>
        <taxon>Coscinodiscophyceae</taxon>
        <taxon>Thalassiosirophycidae</taxon>
        <taxon>Stephanodiscales</taxon>
        <taxon>Stephanodiscaceae</taxon>
        <taxon>Cyclotella</taxon>
    </lineage>
</organism>
<dbReference type="Proteomes" id="UP001516023">
    <property type="component" value="Unassembled WGS sequence"/>
</dbReference>
<name>A0ABD3PUF4_9STRA</name>
<evidence type="ECO:0000256" key="1">
    <source>
        <dbReference type="SAM" id="MobiDB-lite"/>
    </source>
</evidence>
<accession>A0ABD3PUF4</accession>
<dbReference type="AlphaFoldDB" id="A0ABD3PUF4"/>
<proteinExistence type="predicted"/>
<dbReference type="EMBL" id="JABMIG020000121">
    <property type="protein sequence ID" value="KAL3790881.1"/>
    <property type="molecule type" value="Genomic_DNA"/>
</dbReference>
<sequence length="159" mass="18109">MMMSRRGRLLHVSAQTALPSYIGSLSLFSSAPAAVSKKPSPITHFKPIVLPTKFLPIPLCNTPVLDTSSVLKIALQDLKRKQHDINSLQWLMERMKIAKIQTNNVTLPESTSQPTQEHTFQVMNRNARKAKRANHGKRPCSRDRRRWKTKKWANTSRKG</sequence>
<reference evidence="2 3" key="1">
    <citation type="journal article" date="2020" name="G3 (Bethesda)">
        <title>Improved Reference Genome for Cyclotella cryptica CCMP332, a Model for Cell Wall Morphogenesis, Salinity Adaptation, and Lipid Production in Diatoms (Bacillariophyta).</title>
        <authorList>
            <person name="Roberts W.R."/>
            <person name="Downey K.M."/>
            <person name="Ruck E.C."/>
            <person name="Traller J.C."/>
            <person name="Alverson A.J."/>
        </authorList>
    </citation>
    <scope>NUCLEOTIDE SEQUENCE [LARGE SCALE GENOMIC DNA]</scope>
    <source>
        <strain evidence="2 3">CCMP332</strain>
    </source>
</reference>
<protein>
    <submittedName>
        <fullName evidence="2">Uncharacterized protein</fullName>
    </submittedName>
</protein>